<keyword evidence="4" id="KW-1185">Reference proteome</keyword>
<evidence type="ECO:0000313" key="4">
    <source>
        <dbReference type="Proteomes" id="UP000597613"/>
    </source>
</evidence>
<feature type="domain" description="Alginate export" evidence="2">
    <location>
        <begin position="123"/>
        <end position="514"/>
    </location>
</feature>
<accession>A0ABR7AIN0</accession>
<comment type="caution">
    <text evidence="3">The sequence shown here is derived from an EMBL/GenBank/DDBJ whole genome shotgun (WGS) entry which is preliminary data.</text>
</comment>
<reference evidence="3 4" key="1">
    <citation type="submission" date="2020-08" db="EMBL/GenBank/DDBJ databases">
        <title>Putative novel bacterial strains isolated from necrotic wheat leaf tissues caused by Xanthomonas translucens.</title>
        <authorList>
            <person name="Tambong J.T."/>
        </authorList>
    </citation>
    <scope>NUCLEOTIDE SEQUENCE [LARGE SCALE GENOMIC DNA]</scope>
    <source>
        <strain evidence="4">DOAB 1063</strain>
    </source>
</reference>
<dbReference type="Proteomes" id="UP000597613">
    <property type="component" value="Unassembled WGS sequence"/>
</dbReference>
<sequence length="523" mass="56591">MAQTAIAQAAGVQTAPATDPVAAEPAADPVPLSDGVSAGAPATAPRQLRARRNPVSKDQSASAASSPIAESYPNAAIGDGTTAGGYNQSRWAEDWSKLRDPAKRKDIVDQLKFIPIAADGEVYLTLSGEARLRVNQTTNPNLRDAEAQRQDILRLFGGADLHVGEHFRFYGELAHGTLEGQNLGTALPNLRNKLAVQQAFVDVTGTVADVDLGVRYGRQTFADGPNLLVVPRDNNTLYFGFNGFRAWARTAGVRADVFDFKPTAYGNGGTQDDNAESDRRFTGISTGVVVPESLFGGSKLYVDPFLWRLRDRSATWGTGTAREVRNFYGLHIWGDAGPVNLDWTINYQGGSYDNRSIKAWLLLAGQTYRLGKGKNAPRVGFHADYASGGGAYGTGTLRNSLAPFGNNIYYSYQLFATPTNLIAVAPNFSFTTLGKLRLTAEYQLSWRDTTSDAVYRANGSAFAGTQNFGGKKIADTIRFQAVYPISSRLSFTGRYEHLIAGPALTNAGYKNSDFLAGWISYRF</sequence>
<feature type="region of interest" description="Disordered" evidence="1">
    <location>
        <begin position="1"/>
        <end position="81"/>
    </location>
</feature>
<dbReference type="InterPro" id="IPR053728">
    <property type="entry name" value="Alginate_Permeability_Chnl"/>
</dbReference>
<feature type="compositionally biased region" description="Low complexity" evidence="1">
    <location>
        <begin position="14"/>
        <end position="31"/>
    </location>
</feature>
<evidence type="ECO:0000256" key="1">
    <source>
        <dbReference type="SAM" id="MobiDB-lite"/>
    </source>
</evidence>
<dbReference type="EMBL" id="JACONT010000002">
    <property type="protein sequence ID" value="MBC3940310.1"/>
    <property type="molecule type" value="Genomic_DNA"/>
</dbReference>
<evidence type="ECO:0000259" key="2">
    <source>
        <dbReference type="Pfam" id="PF13372"/>
    </source>
</evidence>
<gene>
    <name evidence="3" type="ORF">H8S47_01255</name>
</gene>
<name>A0ABR7AIN0_9SPHN</name>
<organism evidence="3 4">
    <name type="scientific">Sphingomonas albertensis</name>
    <dbReference type="NCBI Taxonomy" id="2762591"/>
    <lineage>
        <taxon>Bacteria</taxon>
        <taxon>Pseudomonadati</taxon>
        <taxon>Pseudomonadota</taxon>
        <taxon>Alphaproteobacteria</taxon>
        <taxon>Sphingomonadales</taxon>
        <taxon>Sphingomonadaceae</taxon>
        <taxon>Sphingomonas</taxon>
    </lineage>
</organism>
<dbReference type="InterPro" id="IPR025388">
    <property type="entry name" value="Alginate_export_dom"/>
</dbReference>
<proteinExistence type="predicted"/>
<dbReference type="Pfam" id="PF13372">
    <property type="entry name" value="Alginate_exp"/>
    <property type="match status" value="1"/>
</dbReference>
<dbReference type="Gene3D" id="2.40.160.100">
    <property type="match status" value="1"/>
</dbReference>
<protein>
    <submittedName>
        <fullName evidence="3">Alginate export family protein</fullName>
    </submittedName>
</protein>
<evidence type="ECO:0000313" key="3">
    <source>
        <dbReference type="EMBL" id="MBC3940310.1"/>
    </source>
</evidence>